<dbReference type="InterPro" id="IPR051176">
    <property type="entry name" value="Cent_Immune-Sig_Mod"/>
</dbReference>
<keyword evidence="2" id="KW-0812">Transmembrane</keyword>
<evidence type="ECO:0000256" key="2">
    <source>
        <dbReference type="SAM" id="Phobius"/>
    </source>
</evidence>
<comment type="caution">
    <text evidence="4">The sequence shown here is derived from an EMBL/GenBank/DDBJ whole genome shotgun (WGS) entry which is preliminary data.</text>
</comment>
<feature type="compositionally biased region" description="Basic and acidic residues" evidence="1">
    <location>
        <begin position="440"/>
        <end position="450"/>
    </location>
</feature>
<sequence length="785" mass="85794">MPAPFVPNHVQQPLPALYLYPLNDSFIPKHIHLPPSQRVKIGRQTNAKTAPGERNGFFDSKVLSRQHAEVWEEAGKIYIKDVKSSNGTFINGERLSLEGAESDPFELKSDDIVEFGIDIVGEDNRTIIHHKVAARVLCVLTEQDAQAAARVEQHQNPPVAQPGATNGSNAAFSFANSQAGPGGPAQRRPTMQQGLTGMGGMGGNMRAPGKSGLTFDHILNRLQGELQKSRETSAELNSLTGAMTEIHETLGGNLPQNVSSYPQTIPPVIPPQAPPVDPAANANQAPPSALAELQAQLRDTQASLASHVDKIRALEGILGEHEAIKREVGSLRELMEEEKRELDVMRGAGRRRSDGEYASDDDDDARSVSTVTPHELERVEEEDEEQLAAEEEEEERRRRRDELGRPRTPEPTGIGMDDEDYHSGERKIHLNVRSRSPSPPRDRQHDKEHSSAASGAMPSEMTERLNTLSLQLESALELSRTLQAQHDAAQTTISALESKVSTLESLVQTSQAQTQERASLSELVVEWKKSVEGQWSGVQEEWAQERTRLSKAHDEWETRMRAVESSVGVATEKLDVGLANLQQQQQQFQQHNTLKLNGNARTGGGLVTPPSPRSLSSDSGKQRHRRKRSASSRGRSRSRSIDSKDADGEYASSSESATLLDVSAPAHPSSSPRSRPRSPWMPDDVDSAVRLGFGKGADLSKDRPVMPSHYPITPESSVRKSSTGSSATMTTEGDSTYSQPANHVTHAKERFLSQTSGGHHITQMSIGFIVLSVAAAAVLYRVKAE</sequence>
<dbReference type="GO" id="GO:0005737">
    <property type="term" value="C:cytoplasm"/>
    <property type="evidence" value="ECO:0007669"/>
    <property type="project" value="TreeGrafter"/>
</dbReference>
<dbReference type="SUPFAM" id="SSF49879">
    <property type="entry name" value="SMAD/FHA domain"/>
    <property type="match status" value="1"/>
</dbReference>
<dbReference type="PROSITE" id="PS50006">
    <property type="entry name" value="FHA_DOMAIN"/>
    <property type="match status" value="1"/>
</dbReference>
<keyword evidence="5" id="KW-1185">Reference proteome</keyword>
<proteinExistence type="predicted"/>
<feature type="region of interest" description="Disordered" evidence="1">
    <location>
        <begin position="267"/>
        <end position="287"/>
    </location>
</feature>
<dbReference type="STRING" id="205917.A0A4Y9YF36"/>
<organism evidence="4 5">
    <name type="scientific">Dentipellis fragilis</name>
    <dbReference type="NCBI Taxonomy" id="205917"/>
    <lineage>
        <taxon>Eukaryota</taxon>
        <taxon>Fungi</taxon>
        <taxon>Dikarya</taxon>
        <taxon>Basidiomycota</taxon>
        <taxon>Agaricomycotina</taxon>
        <taxon>Agaricomycetes</taxon>
        <taxon>Russulales</taxon>
        <taxon>Hericiaceae</taxon>
        <taxon>Dentipellis</taxon>
    </lineage>
</organism>
<dbReference type="SMART" id="SM00240">
    <property type="entry name" value="FHA"/>
    <property type="match status" value="1"/>
</dbReference>
<name>A0A4Y9YF36_9AGAM</name>
<evidence type="ECO:0000256" key="1">
    <source>
        <dbReference type="SAM" id="MobiDB-lite"/>
    </source>
</evidence>
<dbReference type="AlphaFoldDB" id="A0A4Y9YF36"/>
<feature type="region of interest" description="Disordered" evidence="1">
    <location>
        <begin position="340"/>
        <end position="459"/>
    </location>
</feature>
<feature type="transmembrane region" description="Helical" evidence="2">
    <location>
        <begin position="761"/>
        <end position="780"/>
    </location>
</feature>
<feature type="region of interest" description="Disordered" evidence="1">
    <location>
        <begin position="596"/>
        <end position="740"/>
    </location>
</feature>
<dbReference type="InterPro" id="IPR000253">
    <property type="entry name" value="FHA_dom"/>
</dbReference>
<accession>A0A4Y9YF36</accession>
<feature type="domain" description="FHA" evidence="3">
    <location>
        <begin position="39"/>
        <end position="95"/>
    </location>
</feature>
<feature type="compositionally biased region" description="Pro residues" evidence="1">
    <location>
        <begin position="267"/>
        <end position="277"/>
    </location>
</feature>
<feature type="compositionally biased region" description="Acidic residues" evidence="1">
    <location>
        <begin position="378"/>
        <end position="394"/>
    </location>
</feature>
<dbReference type="EMBL" id="SEOQ01000569">
    <property type="protein sequence ID" value="TFY60323.1"/>
    <property type="molecule type" value="Genomic_DNA"/>
</dbReference>
<dbReference type="PANTHER" id="PTHR15715:SF37">
    <property type="entry name" value="LD47843P"/>
    <property type="match status" value="1"/>
</dbReference>
<dbReference type="PANTHER" id="PTHR15715">
    <property type="entry name" value="CENTROSOMAL PROTEIN OF 170 KDA"/>
    <property type="match status" value="1"/>
</dbReference>
<feature type="compositionally biased region" description="Basic residues" evidence="1">
    <location>
        <begin position="622"/>
        <end position="638"/>
    </location>
</feature>
<dbReference type="OrthoDB" id="687730at2759"/>
<feature type="region of interest" description="Disordered" evidence="1">
    <location>
        <begin position="160"/>
        <end position="189"/>
    </location>
</feature>
<feature type="compositionally biased region" description="Low complexity" evidence="1">
    <location>
        <begin position="168"/>
        <end position="177"/>
    </location>
</feature>
<keyword evidence="2" id="KW-0472">Membrane</keyword>
<feature type="compositionally biased region" description="Low complexity" evidence="1">
    <location>
        <begin position="278"/>
        <end position="287"/>
    </location>
</feature>
<dbReference type="InterPro" id="IPR008984">
    <property type="entry name" value="SMAD_FHA_dom_sf"/>
</dbReference>
<evidence type="ECO:0000313" key="4">
    <source>
        <dbReference type="EMBL" id="TFY60323.1"/>
    </source>
</evidence>
<evidence type="ECO:0000313" key="5">
    <source>
        <dbReference type="Proteomes" id="UP000298327"/>
    </source>
</evidence>
<dbReference type="Proteomes" id="UP000298327">
    <property type="component" value="Unassembled WGS sequence"/>
</dbReference>
<feature type="compositionally biased region" description="Polar residues" evidence="1">
    <location>
        <begin position="714"/>
        <end position="740"/>
    </location>
</feature>
<dbReference type="Pfam" id="PF00498">
    <property type="entry name" value="FHA"/>
    <property type="match status" value="1"/>
</dbReference>
<gene>
    <name evidence="4" type="ORF">EVG20_g7460</name>
</gene>
<evidence type="ECO:0000259" key="3">
    <source>
        <dbReference type="PROSITE" id="PS50006"/>
    </source>
</evidence>
<protein>
    <recommendedName>
        <fullName evidence="3">FHA domain-containing protein</fullName>
    </recommendedName>
</protein>
<dbReference type="Gene3D" id="2.60.200.20">
    <property type="match status" value="1"/>
</dbReference>
<keyword evidence="2" id="KW-1133">Transmembrane helix</keyword>
<reference evidence="4 5" key="1">
    <citation type="submission" date="2019-02" db="EMBL/GenBank/DDBJ databases">
        <title>Genome sequencing of the rare red list fungi Dentipellis fragilis.</title>
        <authorList>
            <person name="Buettner E."/>
            <person name="Kellner H."/>
        </authorList>
    </citation>
    <scope>NUCLEOTIDE SEQUENCE [LARGE SCALE GENOMIC DNA]</scope>
    <source>
        <strain evidence="4 5">DSM 105465</strain>
    </source>
</reference>